<evidence type="ECO:0000313" key="2">
    <source>
        <dbReference type="Proteomes" id="UP001373714"/>
    </source>
</evidence>
<protein>
    <recommendedName>
        <fullName evidence="3">F-box domain-containing protein</fullName>
    </recommendedName>
</protein>
<dbReference type="Proteomes" id="UP001373714">
    <property type="component" value="Unassembled WGS sequence"/>
</dbReference>
<name>A0AAV9V5P3_9PEZI</name>
<gene>
    <name evidence="1" type="ORF">TWF730_008516</name>
</gene>
<evidence type="ECO:0000313" key="1">
    <source>
        <dbReference type="EMBL" id="KAK6354099.1"/>
    </source>
</evidence>
<proteinExistence type="predicted"/>
<accession>A0AAV9V5P3</accession>
<comment type="caution">
    <text evidence="1">The sequence shown here is derived from an EMBL/GenBank/DDBJ whole genome shotgun (WGS) entry which is preliminary data.</text>
</comment>
<dbReference type="InterPro" id="IPR036047">
    <property type="entry name" value="F-box-like_dom_sf"/>
</dbReference>
<reference evidence="1 2" key="1">
    <citation type="submission" date="2019-10" db="EMBL/GenBank/DDBJ databases">
        <authorList>
            <person name="Palmer J.M."/>
        </authorList>
    </citation>
    <scope>NUCLEOTIDE SEQUENCE [LARGE SCALE GENOMIC DNA]</scope>
    <source>
        <strain evidence="1 2">TWF730</strain>
    </source>
</reference>
<dbReference type="EMBL" id="JAVHNS010000005">
    <property type="protein sequence ID" value="KAK6354099.1"/>
    <property type="molecule type" value="Genomic_DNA"/>
</dbReference>
<sequence length="357" mass="41460">MASQNIDKPICPLSSLPAELHIEILSHLPSLTDQISASIAYDLWKTLISTTECLKRLRYTYRRPWKQEGLHHLLSPSQYHTFFGLTAKAGKIISYNLYKFDRRHEEWHTALGYKVNYRNRHSHRYIGKRVYEDDDEDIGVNRRDFTNFQKLVWEVDISDLGIVDEPLVSPYLHEDVVEGVWTRPLDFSYMNDTPEWTTLGQMVLEGFPVVVGTTECTDYRDFYAFAAPGPISLTGFTLRRLAELVVEELGKKIPGQVRGAWSLGREASARYPDLSEGVMKSEKMDPEKEHVILLDEIWYRPEYTTAGRMGISARIMPSDEEERVNVIDRIKWRRGELHLYHGNFGYAPRMRPQEDTT</sequence>
<keyword evidence="2" id="KW-1185">Reference proteome</keyword>
<dbReference type="SUPFAM" id="SSF81383">
    <property type="entry name" value="F-box domain"/>
    <property type="match status" value="1"/>
</dbReference>
<evidence type="ECO:0008006" key="3">
    <source>
        <dbReference type="Google" id="ProtNLM"/>
    </source>
</evidence>
<dbReference type="AlphaFoldDB" id="A0AAV9V5P3"/>
<organism evidence="1 2">
    <name type="scientific">Orbilia blumenaviensis</name>
    <dbReference type="NCBI Taxonomy" id="1796055"/>
    <lineage>
        <taxon>Eukaryota</taxon>
        <taxon>Fungi</taxon>
        <taxon>Dikarya</taxon>
        <taxon>Ascomycota</taxon>
        <taxon>Pezizomycotina</taxon>
        <taxon>Orbiliomycetes</taxon>
        <taxon>Orbiliales</taxon>
        <taxon>Orbiliaceae</taxon>
        <taxon>Orbilia</taxon>
    </lineage>
</organism>